<gene>
    <name evidence="2" type="ORF">N7644_14155</name>
</gene>
<dbReference type="EMBL" id="JAOEEO010000004">
    <property type="protein sequence ID" value="MDH0564814.1"/>
    <property type="molecule type" value="Genomic_DNA"/>
</dbReference>
<evidence type="ECO:0000259" key="1">
    <source>
        <dbReference type="Pfam" id="PF07007"/>
    </source>
</evidence>
<dbReference type="RefSeq" id="WP_032870787.1">
    <property type="nucleotide sequence ID" value="NZ_CP180027.1"/>
</dbReference>
<evidence type="ECO:0000313" key="2">
    <source>
        <dbReference type="EMBL" id="MDH0564814.1"/>
    </source>
</evidence>
<dbReference type="AlphaFoldDB" id="A0AA42I952"/>
<feature type="domain" description="Lysozyme inhibitor LprI-like N-terminal" evidence="1">
    <location>
        <begin position="32"/>
        <end position="104"/>
    </location>
</feature>
<dbReference type="Pfam" id="PF07007">
    <property type="entry name" value="LprI"/>
    <property type="match status" value="1"/>
</dbReference>
<dbReference type="PANTHER" id="PTHR39176:SF1">
    <property type="entry name" value="PERIPLASMIC PROTEIN"/>
    <property type="match status" value="1"/>
</dbReference>
<organism evidence="2 3">
    <name type="scientific">Acinetobacter courvalinii</name>
    <dbReference type="NCBI Taxonomy" id="280147"/>
    <lineage>
        <taxon>Bacteria</taxon>
        <taxon>Pseudomonadati</taxon>
        <taxon>Pseudomonadota</taxon>
        <taxon>Gammaproteobacteria</taxon>
        <taxon>Moraxellales</taxon>
        <taxon>Moraxellaceae</taxon>
        <taxon>Acinetobacter</taxon>
    </lineage>
</organism>
<dbReference type="Gene3D" id="1.20.1270.180">
    <property type="match status" value="1"/>
</dbReference>
<proteinExistence type="predicted"/>
<dbReference type="InterPro" id="IPR009739">
    <property type="entry name" value="LprI-like_N"/>
</dbReference>
<protein>
    <submittedName>
        <fullName evidence="2">Lysozyme inhibitor LprI family protein</fullName>
    </submittedName>
</protein>
<accession>A0AA42I952</accession>
<comment type="caution">
    <text evidence="2">The sequence shown here is derived from an EMBL/GenBank/DDBJ whole genome shotgun (WGS) entry which is preliminary data.</text>
</comment>
<evidence type="ECO:0000313" key="3">
    <source>
        <dbReference type="Proteomes" id="UP001159329"/>
    </source>
</evidence>
<sequence length="123" mass="14369">MHRLIFGLIGSVMATLSYADNCDKTRDGYDDVFCTNKVYLSADTDLNKNYQLLRKYLNETQQKILKKSQLAWIRYRDVECSEDLQSAANIQCRLSMTQERNNWLQERLRECEAGACKTTRLSE</sequence>
<name>A0AA42I952_9GAMM</name>
<dbReference type="Proteomes" id="UP001159329">
    <property type="component" value="Unassembled WGS sequence"/>
</dbReference>
<reference evidence="2" key="1">
    <citation type="submission" date="2022-09" db="EMBL/GenBank/DDBJ databases">
        <title>Intensive care unit water sources are persistently colonized with multi-drug resistant bacteria and are the site of extensive horizontal gene transfer of antibiotic resistance genes.</title>
        <authorList>
            <person name="Diorio-Toth L."/>
        </authorList>
    </citation>
    <scope>NUCLEOTIDE SEQUENCE</scope>
    <source>
        <strain evidence="2">GD04005</strain>
    </source>
</reference>
<dbReference type="PANTHER" id="PTHR39176">
    <property type="entry name" value="PERIPLASMIC PROTEIN-RELATED"/>
    <property type="match status" value="1"/>
</dbReference>